<comment type="catalytic activity">
    <reaction evidence="10">
        <text>chlorophyllide a + NADP(+) = protochlorophyllide a + NADPH + H(+)</text>
        <dbReference type="Rhea" id="RHEA:11132"/>
        <dbReference type="ChEBI" id="CHEBI:15378"/>
        <dbReference type="ChEBI" id="CHEBI:57783"/>
        <dbReference type="ChEBI" id="CHEBI:58349"/>
        <dbReference type="ChEBI" id="CHEBI:83348"/>
        <dbReference type="ChEBI" id="CHEBI:83350"/>
        <dbReference type="EC" id="1.3.1.33"/>
    </reaction>
</comment>
<dbReference type="SUPFAM" id="SSF50978">
    <property type="entry name" value="WD40 repeat-like"/>
    <property type="match status" value="1"/>
</dbReference>
<dbReference type="Pfam" id="PF00400">
    <property type="entry name" value="WD40"/>
    <property type="match status" value="4"/>
</dbReference>
<dbReference type="InterPro" id="IPR005979">
    <property type="entry name" value="Prochl_reduct"/>
</dbReference>
<feature type="compositionally biased region" description="Low complexity" evidence="11">
    <location>
        <begin position="420"/>
        <end position="431"/>
    </location>
</feature>
<keyword evidence="13" id="KW-1185">Reference proteome</keyword>
<gene>
    <name evidence="12" type="ORF">G4B88_021324</name>
</gene>
<keyword evidence="5" id="KW-0677">Repeat</keyword>
<dbReference type="InterPro" id="IPR020472">
    <property type="entry name" value="WD40_PAC1"/>
</dbReference>
<feature type="non-terminal residue" evidence="12">
    <location>
        <position position="1427"/>
    </location>
</feature>
<comment type="caution">
    <text evidence="12">The sequence shown here is derived from an EMBL/GenBank/DDBJ whole genome shotgun (WGS) entry which is preliminary data.</text>
</comment>
<evidence type="ECO:0000256" key="7">
    <source>
        <dbReference type="ARBA" id="ARBA00023002"/>
    </source>
</evidence>
<feature type="compositionally biased region" description="Polar residues" evidence="11">
    <location>
        <begin position="82"/>
        <end position="91"/>
    </location>
</feature>
<dbReference type="InterPro" id="IPR040324">
    <property type="entry name" value="WDR44/Dgr2"/>
</dbReference>
<reference evidence="12 13" key="1">
    <citation type="journal article" date="2020" name="bioRxiv">
        <title>Sequence and annotation of 42 cannabis genomes reveals extensive copy number variation in cannabinoid synthesis and pathogen resistance genes.</title>
        <authorList>
            <person name="Mckernan K.J."/>
            <person name="Helbert Y."/>
            <person name="Kane L.T."/>
            <person name="Ebling H."/>
            <person name="Zhang L."/>
            <person name="Liu B."/>
            <person name="Eaton Z."/>
            <person name="Mclaughlin S."/>
            <person name="Kingan S."/>
            <person name="Baybayan P."/>
            <person name="Concepcion G."/>
            <person name="Jordan M."/>
            <person name="Riva A."/>
            <person name="Barbazuk W."/>
            <person name="Harkins T."/>
        </authorList>
    </citation>
    <scope>NUCLEOTIDE SEQUENCE [LARGE SCALE GENOMIC DNA]</scope>
    <source>
        <strain evidence="13">cv. Jamaican Lion 4</strain>
        <tissue evidence="12">Leaf</tissue>
    </source>
</reference>
<dbReference type="InterPro" id="IPR036322">
    <property type="entry name" value="WD40_repeat_dom_sf"/>
</dbReference>
<proteinExistence type="inferred from homology"/>
<dbReference type="GO" id="GO:0009507">
    <property type="term" value="C:chloroplast"/>
    <property type="evidence" value="ECO:0007669"/>
    <property type="project" value="UniProtKB-SubCell"/>
</dbReference>
<name>A0A7J6I0E5_CANSA</name>
<evidence type="ECO:0000313" key="13">
    <source>
        <dbReference type="Proteomes" id="UP000583929"/>
    </source>
</evidence>
<evidence type="ECO:0000256" key="5">
    <source>
        <dbReference type="ARBA" id="ARBA00022737"/>
    </source>
</evidence>
<feature type="region of interest" description="Disordered" evidence="11">
    <location>
        <begin position="518"/>
        <end position="544"/>
    </location>
</feature>
<feature type="compositionally biased region" description="Polar residues" evidence="11">
    <location>
        <begin position="521"/>
        <end position="530"/>
    </location>
</feature>
<evidence type="ECO:0000256" key="6">
    <source>
        <dbReference type="ARBA" id="ARBA00022857"/>
    </source>
</evidence>
<keyword evidence="10" id="KW-0809">Transit peptide</keyword>
<evidence type="ECO:0000256" key="11">
    <source>
        <dbReference type="SAM" id="MobiDB-lite"/>
    </source>
</evidence>
<keyword evidence="6 10" id="KW-0521">NADP</keyword>
<dbReference type="InterPro" id="IPR001680">
    <property type="entry name" value="WD40_rpt"/>
</dbReference>
<feature type="compositionally biased region" description="Polar residues" evidence="11">
    <location>
        <begin position="231"/>
        <end position="246"/>
    </location>
</feature>
<dbReference type="CDD" id="cd09810">
    <property type="entry name" value="LPOR_like_SDR_c_like"/>
    <property type="match status" value="1"/>
</dbReference>
<dbReference type="PANTHER" id="PTHR14221">
    <property type="entry name" value="WD REPEAT DOMAIN 44"/>
    <property type="match status" value="1"/>
</dbReference>
<keyword evidence="8 10" id="KW-0149">Chlorophyll biosynthesis</keyword>
<dbReference type="PANTHER" id="PTHR14221:SF67">
    <property type="entry name" value="WD REPEAT-CONTAINING PROTEIN 44-LIKE"/>
    <property type="match status" value="1"/>
</dbReference>
<evidence type="ECO:0000313" key="12">
    <source>
        <dbReference type="EMBL" id="KAF4400110.1"/>
    </source>
</evidence>
<feature type="region of interest" description="Disordered" evidence="11">
    <location>
        <begin position="1089"/>
        <end position="1109"/>
    </location>
</feature>
<comment type="similarity">
    <text evidence="2 10">Belongs to the short-chain dehydrogenases/reductases (SDR) family. POR subfamily.</text>
</comment>
<feature type="compositionally biased region" description="Basic and acidic residues" evidence="11">
    <location>
        <begin position="399"/>
        <end position="417"/>
    </location>
</feature>
<feature type="region of interest" description="Disordered" evidence="11">
    <location>
        <begin position="28"/>
        <end position="53"/>
    </location>
</feature>
<dbReference type="Proteomes" id="UP000583929">
    <property type="component" value="Unassembled WGS sequence"/>
</dbReference>
<feature type="region of interest" description="Disordered" evidence="11">
    <location>
        <begin position="71"/>
        <end position="91"/>
    </location>
</feature>
<feature type="compositionally biased region" description="Low complexity" evidence="11">
    <location>
        <begin position="1093"/>
        <end position="1105"/>
    </location>
</feature>
<evidence type="ECO:0000256" key="2">
    <source>
        <dbReference type="ARBA" id="ARBA00005821"/>
    </source>
</evidence>
<feature type="region of interest" description="Disordered" evidence="11">
    <location>
        <begin position="210"/>
        <end position="294"/>
    </location>
</feature>
<dbReference type="PROSITE" id="PS00678">
    <property type="entry name" value="WD_REPEATS_1"/>
    <property type="match status" value="1"/>
</dbReference>
<dbReference type="PROSITE" id="PS50294">
    <property type="entry name" value="WD_REPEATS_REGION"/>
    <property type="match status" value="3"/>
</dbReference>
<dbReference type="UniPathway" id="UPA00668"/>
<keyword evidence="7 10" id="KW-0560">Oxidoreductase</keyword>
<dbReference type="Gene3D" id="2.130.10.10">
    <property type="entry name" value="YVTN repeat-like/Quinoprotein amine dehydrogenase"/>
    <property type="match status" value="3"/>
</dbReference>
<sequence length="1427" mass="156751">PSLSDLCKFQRLVSLSLVQSTVPKADRKLGHFHSNTNGNARQTMSKTGDEEDEDECFYESLDRIVSSSCSCSTSNSDSEDNPNLSSDASSPNYASGNHFPIPKFPMGISHYDIWISEPSSVSERRRRLLREMGLSKDPALSRDKQDEFGRSVSSDRLTRQEQSGGAVNGVVRSKSDGGDQCNCSSSSTTANSTSFLGSPILSIHSVSSETGSFVNSQSNNSNHCVYKSRSGRSNGSPVADTTSLNKPPSGKNFKRVDEIRSNLTPSNSASNRNSGNSEVEEVFESNESEVKDDESEVFLPCTIRDLDNGKEFVVNEEDGTLNKLKEVGTGRQFTLEEFQMICVGHSPIVQELMRRQNVEEGHKDGSDSNINGSNGGGSKMKKKGSWFKSIKNVASTMRGQKERRSSDERDTSSEKGGRRSSSATDDSQDSSFHGPEKVRVRQYGKSSKEVTAMYKTQEIHAHNGSIWSIKFSLDGKYLASAGEDCVIHVWQVVESEKKGELLMEKTDENNLNMFFVANGSPEPNSMSPNVDKNPEKKRRGRASISRKSLSLDHMFVPETVFALSEKPVCSFQGHLNDVLDLSWSKSKLLLSSSMDKTVRLWDLSSKSCLNIFSHSDYVTCIQFNPVDDRYFISGSLDAKVRIWNIKDGQVVDWNDLHEMVTAACYTPDGQGALVGSYKGSCRLYNTSDRSNDNIFVTFSLSENKLQHKSHINLQNKKKKSHHKKITGFQVLGTTVALSLSMSLLDSFQLLISFSEQFAPGSSSEVLITSSDSRIRVVDNVDLVHKFKGFRNTNTQISASVTANGRYVVAASEDSHVYIWKHEADSRPSRSKGVTVTRSYEHFHCQDVSVAIPWPGIDDEEISTANHPPTPVEVAIANEGSQSASGCSSSPLHGTISSASNSYFFDRIAATWPEEKLLLATRNRSPRVSIDYSNGISSNMSAWGLVIVTAALLAHYNRNFRGPNPSRGQFPFNSPLYSSFNFPGYQYNRGANTGFNSRESHALNYLILSYPKSALPFSAKYLSNVTLHINLNFLRMALQAASLVPSAFSVPKEGKTSASFKDSNLFGVSLDHFKAEFSSCALRCKRTGPVKAQTTPTTTPSVTKSSSEGKKTLRKGSVIVTGASSGLGLATAKALAESGKWHVIMACRDFLKTERAAKGAGITKENYTIMHLDLASLDSVRQFVNNFRQSERPLDVLVCNAAVYQPTAKEPSFTAEGFELSVGTNHLGHFLLSRLLIDDLNKSDYPSKRLIIVGSITGNTNTLAGNVPPKANLGDLRGLAGGLNGLNSSSMIDGGDFDGAKAYKDSKVCNMLTMQEFHRRFHEETGITFASLYPGCIATTGLFREHIPLFKLLFPPFQKYITKGYVSEEDAGKRLAQVVSDPSLTKSGVYWSWNKASASFENQLSQEASDVEKARKVWEISEKLVGLA</sequence>
<feature type="compositionally biased region" description="Acidic residues" evidence="11">
    <location>
        <begin position="278"/>
        <end position="294"/>
    </location>
</feature>
<feature type="compositionally biased region" description="Low complexity" evidence="11">
    <location>
        <begin position="266"/>
        <end position="277"/>
    </location>
</feature>
<evidence type="ECO:0000256" key="4">
    <source>
        <dbReference type="ARBA" id="ARBA00022574"/>
    </source>
</evidence>
<evidence type="ECO:0000256" key="9">
    <source>
        <dbReference type="PROSITE-ProRule" id="PRU00221"/>
    </source>
</evidence>
<comment type="subcellular location">
    <subcellularLocation>
        <location evidence="10">Plastid</location>
        <location evidence="10">Chloroplast</location>
    </subcellularLocation>
</comment>
<keyword evidence="10" id="KW-0150">Chloroplast</keyword>
<dbReference type="SMART" id="SM00320">
    <property type="entry name" value="WD40"/>
    <property type="match status" value="5"/>
</dbReference>
<keyword evidence="10" id="KW-0934">Plastid</keyword>
<protein>
    <recommendedName>
        <fullName evidence="10">NADPH-protochlorophyllide oxidoreductase</fullName>
        <ecNumber evidence="10">1.3.1.33</ecNumber>
    </recommendedName>
</protein>
<dbReference type="SUPFAM" id="SSF51735">
    <property type="entry name" value="NAD(P)-binding Rossmann-fold domains"/>
    <property type="match status" value="1"/>
</dbReference>
<organism evidence="12 13">
    <name type="scientific">Cannabis sativa</name>
    <name type="common">Hemp</name>
    <name type="synonym">Marijuana</name>
    <dbReference type="NCBI Taxonomy" id="3483"/>
    <lineage>
        <taxon>Eukaryota</taxon>
        <taxon>Viridiplantae</taxon>
        <taxon>Streptophyta</taxon>
        <taxon>Embryophyta</taxon>
        <taxon>Tracheophyta</taxon>
        <taxon>Spermatophyta</taxon>
        <taxon>Magnoliopsida</taxon>
        <taxon>eudicotyledons</taxon>
        <taxon>Gunneridae</taxon>
        <taxon>Pentapetalae</taxon>
        <taxon>rosids</taxon>
        <taxon>fabids</taxon>
        <taxon>Rosales</taxon>
        <taxon>Cannabaceae</taxon>
        <taxon>Cannabis</taxon>
    </lineage>
</organism>
<dbReference type="NCBIfam" id="TIGR01289">
    <property type="entry name" value="LPOR"/>
    <property type="match status" value="1"/>
</dbReference>
<dbReference type="PRINTS" id="PR00320">
    <property type="entry name" value="GPROTEINBRPT"/>
</dbReference>
<evidence type="ECO:0000256" key="8">
    <source>
        <dbReference type="ARBA" id="ARBA00023171"/>
    </source>
</evidence>
<accession>A0A7J6I0E5</accession>
<dbReference type="GO" id="GO:0015995">
    <property type="term" value="P:chlorophyll biosynthetic process"/>
    <property type="evidence" value="ECO:0007669"/>
    <property type="project" value="UniProtKB-UniPathway"/>
</dbReference>
<keyword evidence="4 9" id="KW-0853">WD repeat</keyword>
<keyword evidence="3 10" id="KW-0602">Photosynthesis</keyword>
<comment type="pathway">
    <text evidence="1 10">Porphyrin-containing compound metabolism; chlorophyll biosynthesis.</text>
</comment>
<dbReference type="InterPro" id="IPR015943">
    <property type="entry name" value="WD40/YVTN_repeat-like_dom_sf"/>
</dbReference>
<dbReference type="EMBL" id="JAATIQ010000020">
    <property type="protein sequence ID" value="KAF4400110.1"/>
    <property type="molecule type" value="Genomic_DNA"/>
</dbReference>
<dbReference type="InterPro" id="IPR036291">
    <property type="entry name" value="NAD(P)-bd_dom_sf"/>
</dbReference>
<dbReference type="Pfam" id="PF00106">
    <property type="entry name" value="adh_short"/>
    <property type="match status" value="1"/>
</dbReference>
<feature type="repeat" description="WD" evidence="9">
    <location>
        <begin position="571"/>
        <end position="611"/>
    </location>
</feature>
<comment type="function">
    <text evidence="10">Phototransformation of protochlorophyllide (Pchlide) to chlorophyllide (Chlide).</text>
</comment>
<dbReference type="InterPro" id="IPR019775">
    <property type="entry name" value="WD40_repeat_CS"/>
</dbReference>
<feature type="region of interest" description="Disordered" evidence="11">
    <location>
        <begin position="135"/>
        <end position="191"/>
    </location>
</feature>
<feature type="repeat" description="WD" evidence="9">
    <location>
        <begin position="459"/>
        <end position="500"/>
    </location>
</feature>
<feature type="compositionally biased region" description="Polar residues" evidence="11">
    <location>
        <begin position="33"/>
        <end position="46"/>
    </location>
</feature>
<dbReference type="PRINTS" id="PR00081">
    <property type="entry name" value="GDHRDH"/>
</dbReference>
<evidence type="ECO:0000256" key="1">
    <source>
        <dbReference type="ARBA" id="ARBA00005173"/>
    </source>
</evidence>
<evidence type="ECO:0000256" key="10">
    <source>
        <dbReference type="RuleBase" id="RU365001"/>
    </source>
</evidence>
<dbReference type="PROSITE" id="PS50082">
    <property type="entry name" value="WD_REPEATS_2"/>
    <property type="match status" value="3"/>
</dbReference>
<dbReference type="Gene3D" id="3.40.50.720">
    <property type="entry name" value="NAD(P)-binding Rossmann-like Domain"/>
    <property type="match status" value="1"/>
</dbReference>
<feature type="compositionally biased region" description="Basic and acidic residues" evidence="11">
    <location>
        <begin position="135"/>
        <end position="149"/>
    </location>
</feature>
<dbReference type="GO" id="GO:0015979">
    <property type="term" value="P:photosynthesis"/>
    <property type="evidence" value="ECO:0007669"/>
    <property type="project" value="UniProtKB-KW"/>
</dbReference>
<feature type="compositionally biased region" description="Polar residues" evidence="11">
    <location>
        <begin position="210"/>
        <end position="223"/>
    </location>
</feature>
<dbReference type="GO" id="GO:0016630">
    <property type="term" value="F:protochlorophyllide reductase activity"/>
    <property type="evidence" value="ECO:0007669"/>
    <property type="project" value="UniProtKB-EC"/>
</dbReference>
<feature type="compositionally biased region" description="Polar residues" evidence="11">
    <location>
        <begin position="151"/>
        <end position="165"/>
    </location>
</feature>
<dbReference type="InterPro" id="IPR002347">
    <property type="entry name" value="SDR_fam"/>
</dbReference>
<feature type="region of interest" description="Disordered" evidence="11">
    <location>
        <begin position="359"/>
        <end position="446"/>
    </location>
</feature>
<evidence type="ECO:0000256" key="3">
    <source>
        <dbReference type="ARBA" id="ARBA00022531"/>
    </source>
</evidence>
<dbReference type="EC" id="1.3.1.33" evidence="10"/>
<feature type="repeat" description="WD" evidence="9">
    <location>
        <begin position="611"/>
        <end position="653"/>
    </location>
</feature>